<dbReference type="AlphaFoldDB" id="A0A3D8PZR6"/>
<sequence length="233" mass="27042">MRTIIFTKLDKIDFTTSTIEAKIIESTDRLTEENGVYLLEDNEIDSVNNDTDKVFIPSTMIETTKENVHVYFELEQYPFFQKAKEVIANRQGVLRFRRTLPITQSERLIASDLVVFSEFLGEPLDVQVKRTNPKATPNHTIVTIKFENGTMAHLEYTVSDLYKEEQIEFEWSGIKQIIEFNSEEMKPIYPRRYTRLPLTYSVDSILATARKVNQDLLNRLEEFNSLLSGGVTK</sequence>
<dbReference type="Proteomes" id="UP000256520">
    <property type="component" value="Unassembled WGS sequence"/>
</dbReference>
<proteinExistence type="predicted"/>
<gene>
    <name evidence="1" type="ORF">CWR45_05375</name>
</gene>
<keyword evidence="2" id="KW-1185">Reference proteome</keyword>
<dbReference type="EMBL" id="PIOD01000005">
    <property type="protein sequence ID" value="RDW20659.1"/>
    <property type="molecule type" value="Genomic_DNA"/>
</dbReference>
<organism evidence="1 2">
    <name type="scientific">Oceanobacillus chungangensis</name>
    <dbReference type="NCBI Taxonomy" id="1229152"/>
    <lineage>
        <taxon>Bacteria</taxon>
        <taxon>Bacillati</taxon>
        <taxon>Bacillota</taxon>
        <taxon>Bacilli</taxon>
        <taxon>Bacillales</taxon>
        <taxon>Bacillaceae</taxon>
        <taxon>Oceanobacillus</taxon>
    </lineage>
</organism>
<accession>A0A3D8PZR6</accession>
<dbReference type="OrthoDB" id="2716410at2"/>
<evidence type="ECO:0000313" key="1">
    <source>
        <dbReference type="EMBL" id="RDW20659.1"/>
    </source>
</evidence>
<name>A0A3D8PZR6_9BACI</name>
<dbReference type="RefSeq" id="WP_115748771.1">
    <property type="nucleotide sequence ID" value="NZ_PIOD01000005.1"/>
</dbReference>
<protein>
    <submittedName>
        <fullName evidence="1">Uncharacterized protein</fullName>
    </submittedName>
</protein>
<comment type="caution">
    <text evidence="1">The sequence shown here is derived from an EMBL/GenBank/DDBJ whole genome shotgun (WGS) entry which is preliminary data.</text>
</comment>
<reference evidence="2" key="1">
    <citation type="submission" date="2017-11" db="EMBL/GenBank/DDBJ databases">
        <authorList>
            <person name="Zhu W."/>
        </authorList>
    </citation>
    <scope>NUCLEOTIDE SEQUENCE [LARGE SCALE GENOMIC DNA]</scope>
    <source>
        <strain evidence="2">CAU 1051</strain>
    </source>
</reference>
<evidence type="ECO:0000313" key="2">
    <source>
        <dbReference type="Proteomes" id="UP000256520"/>
    </source>
</evidence>